<feature type="transmembrane region" description="Helical" evidence="1">
    <location>
        <begin position="264"/>
        <end position="284"/>
    </location>
</feature>
<dbReference type="PANTHER" id="PTHR22911">
    <property type="entry name" value="ACYL-MALONYL CONDENSING ENZYME-RELATED"/>
    <property type="match status" value="1"/>
</dbReference>
<feature type="transmembrane region" description="Helical" evidence="1">
    <location>
        <begin position="65"/>
        <end position="82"/>
    </location>
</feature>
<feature type="transmembrane region" description="Helical" evidence="1">
    <location>
        <begin position="174"/>
        <end position="197"/>
    </location>
</feature>
<dbReference type="OrthoDB" id="9150437at2"/>
<proteinExistence type="predicted"/>
<feature type="transmembrane region" description="Helical" evidence="1">
    <location>
        <begin position="142"/>
        <end position="162"/>
    </location>
</feature>
<reference evidence="3 4" key="1">
    <citation type="submission" date="2018-05" db="EMBL/GenBank/DDBJ databases">
        <title>Marinilabilia rubrum sp. nov., isolated from saltern sediment.</title>
        <authorList>
            <person name="Zhang R."/>
        </authorList>
    </citation>
    <scope>NUCLEOTIDE SEQUENCE [LARGE SCALE GENOMIC DNA]</scope>
    <source>
        <strain evidence="3 4">WTE16</strain>
    </source>
</reference>
<feature type="transmembrane region" description="Helical" evidence="1">
    <location>
        <begin position="12"/>
        <end position="30"/>
    </location>
</feature>
<keyword evidence="1" id="KW-1133">Transmembrane helix</keyword>
<dbReference type="InterPro" id="IPR037185">
    <property type="entry name" value="EmrE-like"/>
</dbReference>
<feature type="domain" description="EamA" evidence="2">
    <location>
        <begin position="144"/>
        <end position="281"/>
    </location>
</feature>
<evidence type="ECO:0000259" key="2">
    <source>
        <dbReference type="Pfam" id="PF00892"/>
    </source>
</evidence>
<evidence type="ECO:0000313" key="4">
    <source>
        <dbReference type="Proteomes" id="UP000244956"/>
    </source>
</evidence>
<evidence type="ECO:0000313" key="3">
    <source>
        <dbReference type="EMBL" id="PWE00113.1"/>
    </source>
</evidence>
<dbReference type="Pfam" id="PF00892">
    <property type="entry name" value="EamA"/>
    <property type="match status" value="2"/>
</dbReference>
<gene>
    <name evidence="3" type="ORF">DDZ16_07075</name>
</gene>
<dbReference type="Proteomes" id="UP000244956">
    <property type="component" value="Unassembled WGS sequence"/>
</dbReference>
<dbReference type="SUPFAM" id="SSF103481">
    <property type="entry name" value="Multidrug resistance efflux transporter EmrE"/>
    <property type="match status" value="1"/>
</dbReference>
<evidence type="ECO:0000256" key="1">
    <source>
        <dbReference type="SAM" id="Phobius"/>
    </source>
</evidence>
<feature type="domain" description="EamA" evidence="2">
    <location>
        <begin position="11"/>
        <end position="136"/>
    </location>
</feature>
<feature type="transmembrane region" description="Helical" evidence="1">
    <location>
        <begin position="36"/>
        <end position="53"/>
    </location>
</feature>
<feature type="transmembrane region" description="Helical" evidence="1">
    <location>
        <begin position="88"/>
        <end position="108"/>
    </location>
</feature>
<dbReference type="EMBL" id="QEWP01000004">
    <property type="protein sequence ID" value="PWE00113.1"/>
    <property type="molecule type" value="Genomic_DNA"/>
</dbReference>
<organism evidence="3 4">
    <name type="scientific">Marinilabilia rubra</name>
    <dbReference type="NCBI Taxonomy" id="2162893"/>
    <lineage>
        <taxon>Bacteria</taxon>
        <taxon>Pseudomonadati</taxon>
        <taxon>Bacteroidota</taxon>
        <taxon>Bacteroidia</taxon>
        <taxon>Marinilabiliales</taxon>
        <taxon>Marinilabiliaceae</taxon>
        <taxon>Marinilabilia</taxon>
    </lineage>
</organism>
<dbReference type="GO" id="GO:0016020">
    <property type="term" value="C:membrane"/>
    <property type="evidence" value="ECO:0007669"/>
    <property type="project" value="InterPro"/>
</dbReference>
<feature type="transmembrane region" description="Helical" evidence="1">
    <location>
        <begin position="235"/>
        <end position="258"/>
    </location>
</feature>
<comment type="caution">
    <text evidence="3">The sequence shown here is derived from an EMBL/GenBank/DDBJ whole genome shotgun (WGS) entry which is preliminary data.</text>
</comment>
<sequence>MQVTTKNLLKMHLVVFIYGFTAILGKLITLDAIQLVWYRMLIAFLALGIILQIRGKTLRVNWPVFWKLTGIGFVVAFHWITFFHAIKISTISVTLGCLASTTLFTSLLEPALVRRPLVWLEVITGFLIITGLYLIFQFEPNYIAGIATALISAFLAGLFTVLNKMMIARHRPLVISFYEMGGGFLGITLFMVVNGTFDQGLQVPLLSDWFYLALLGVLCTAYAFAASVKVMDVLSAYTVVLTINLEPIYGILLAFLFFGESELMSGGFYLGTVIILAAVFLFPVMSRKMTRLKRVK</sequence>
<dbReference type="RefSeq" id="WP_109263736.1">
    <property type="nucleotide sequence ID" value="NZ_QEWP01000004.1"/>
</dbReference>
<keyword evidence="1" id="KW-0472">Membrane</keyword>
<feature type="transmembrane region" description="Helical" evidence="1">
    <location>
        <begin position="209"/>
        <end position="228"/>
    </location>
</feature>
<protein>
    <submittedName>
        <fullName evidence="3">EamA family transporter</fullName>
    </submittedName>
</protein>
<name>A0A2U2BAP8_9BACT</name>
<accession>A0A2U2BAP8</accession>
<keyword evidence="4" id="KW-1185">Reference proteome</keyword>
<dbReference type="AlphaFoldDB" id="A0A2U2BAP8"/>
<keyword evidence="1" id="KW-0812">Transmembrane</keyword>
<feature type="transmembrane region" description="Helical" evidence="1">
    <location>
        <begin position="117"/>
        <end position="136"/>
    </location>
</feature>
<dbReference type="PANTHER" id="PTHR22911:SF79">
    <property type="entry name" value="MOBA-LIKE NTP TRANSFERASE DOMAIN-CONTAINING PROTEIN"/>
    <property type="match status" value="1"/>
</dbReference>
<dbReference type="InterPro" id="IPR000620">
    <property type="entry name" value="EamA_dom"/>
</dbReference>